<protein>
    <recommendedName>
        <fullName evidence="2">PORR domain-containing protein</fullName>
    </recommendedName>
</protein>
<organism evidence="3 4">
    <name type="scientific">Brassica carinata</name>
    <name type="common">Ethiopian mustard</name>
    <name type="synonym">Abyssinian cabbage</name>
    <dbReference type="NCBI Taxonomy" id="52824"/>
    <lineage>
        <taxon>Eukaryota</taxon>
        <taxon>Viridiplantae</taxon>
        <taxon>Streptophyta</taxon>
        <taxon>Embryophyta</taxon>
        <taxon>Tracheophyta</taxon>
        <taxon>Spermatophyta</taxon>
        <taxon>Magnoliopsida</taxon>
        <taxon>eudicotyledons</taxon>
        <taxon>Gunneridae</taxon>
        <taxon>Pentapetalae</taxon>
        <taxon>rosids</taxon>
        <taxon>malvids</taxon>
        <taxon>Brassicales</taxon>
        <taxon>Brassicaceae</taxon>
        <taxon>Brassiceae</taxon>
        <taxon>Brassica</taxon>
    </lineage>
</organism>
<dbReference type="GO" id="GO:0003723">
    <property type="term" value="F:RNA binding"/>
    <property type="evidence" value="ECO:0007669"/>
    <property type="project" value="InterPro"/>
</dbReference>
<dbReference type="PANTHER" id="PTHR31476:SF10">
    <property type="entry name" value="OS04G0546100 PROTEIN"/>
    <property type="match status" value="1"/>
</dbReference>
<dbReference type="PANTHER" id="PTHR31476">
    <property type="entry name" value="PROTEIN WHAT'S THIS FACTOR 1 HOMOLOG, CHLOROPLASTIC"/>
    <property type="match status" value="1"/>
</dbReference>
<feature type="compositionally biased region" description="Acidic residues" evidence="1">
    <location>
        <begin position="81"/>
        <end position="102"/>
    </location>
</feature>
<reference evidence="3 4" key="1">
    <citation type="submission" date="2020-02" db="EMBL/GenBank/DDBJ databases">
        <authorList>
            <person name="Ma Q."/>
            <person name="Huang Y."/>
            <person name="Song X."/>
            <person name="Pei D."/>
        </authorList>
    </citation>
    <scope>NUCLEOTIDE SEQUENCE [LARGE SCALE GENOMIC DNA]</scope>
    <source>
        <strain evidence="3">Sxm20200214</strain>
        <tissue evidence="3">Leaf</tissue>
    </source>
</reference>
<evidence type="ECO:0000256" key="1">
    <source>
        <dbReference type="SAM" id="MobiDB-lite"/>
    </source>
</evidence>
<sequence length="102" mass="11900">MRGELHIPHKFTRLFTRYPGVFYLPLKCKTTTVILKEGWKLVEPHPPTRLRDKFYHVMRTGFLHRARGLGMVSKEEVLVDKEDDEEEGSGGEEIVEEDSEND</sequence>
<dbReference type="EMBL" id="JAAMPC010000010">
    <property type="protein sequence ID" value="KAG2287878.1"/>
    <property type="molecule type" value="Genomic_DNA"/>
</dbReference>
<keyword evidence="4" id="KW-1185">Reference proteome</keyword>
<evidence type="ECO:0000259" key="2">
    <source>
        <dbReference type="Pfam" id="PF11955"/>
    </source>
</evidence>
<dbReference type="AlphaFoldDB" id="A0A8X7RH75"/>
<feature type="region of interest" description="Disordered" evidence="1">
    <location>
        <begin position="77"/>
        <end position="102"/>
    </location>
</feature>
<accession>A0A8X7RH75</accession>
<gene>
    <name evidence="3" type="ORF">Bca52824_047482</name>
</gene>
<feature type="domain" description="PORR" evidence="2">
    <location>
        <begin position="1"/>
        <end position="61"/>
    </location>
</feature>
<dbReference type="Pfam" id="PF11955">
    <property type="entry name" value="PORR"/>
    <property type="match status" value="1"/>
</dbReference>
<dbReference type="OrthoDB" id="1716100at2759"/>
<comment type="caution">
    <text evidence="3">The sequence shown here is derived from an EMBL/GenBank/DDBJ whole genome shotgun (WGS) entry which is preliminary data.</text>
</comment>
<dbReference type="InterPro" id="IPR021099">
    <property type="entry name" value="PORR_domain"/>
</dbReference>
<evidence type="ECO:0000313" key="3">
    <source>
        <dbReference type="EMBL" id="KAG2287878.1"/>
    </source>
</evidence>
<proteinExistence type="predicted"/>
<dbReference type="Proteomes" id="UP000886595">
    <property type="component" value="Unassembled WGS sequence"/>
</dbReference>
<name>A0A8X7RH75_BRACI</name>
<evidence type="ECO:0000313" key="4">
    <source>
        <dbReference type="Proteomes" id="UP000886595"/>
    </source>
</evidence>
<dbReference type="InterPro" id="IPR045040">
    <property type="entry name" value="PORR_fam"/>
</dbReference>